<feature type="transmembrane region" description="Helical" evidence="8">
    <location>
        <begin position="128"/>
        <end position="149"/>
    </location>
</feature>
<dbReference type="InterPro" id="IPR037294">
    <property type="entry name" value="ABC_BtuC-like"/>
</dbReference>
<evidence type="ECO:0000256" key="5">
    <source>
        <dbReference type="ARBA" id="ARBA00022692"/>
    </source>
</evidence>
<evidence type="ECO:0000313" key="9">
    <source>
        <dbReference type="EMBL" id="VZH86012.1"/>
    </source>
</evidence>
<feature type="transmembrane region" description="Helical" evidence="8">
    <location>
        <begin position="284"/>
        <end position="309"/>
    </location>
</feature>
<evidence type="ECO:0000256" key="4">
    <source>
        <dbReference type="ARBA" id="ARBA00022475"/>
    </source>
</evidence>
<dbReference type="SUPFAM" id="SSF81345">
    <property type="entry name" value="ABC transporter involved in vitamin B12 uptake, BtuC"/>
    <property type="match status" value="1"/>
</dbReference>
<comment type="similarity">
    <text evidence="2">Belongs to the binding-protein-dependent transport system permease family. FecCD subfamily.</text>
</comment>
<gene>
    <name evidence="9" type="ORF">FRC0190_01949</name>
</gene>
<dbReference type="GO" id="GO:0005886">
    <property type="term" value="C:plasma membrane"/>
    <property type="evidence" value="ECO:0007669"/>
    <property type="project" value="UniProtKB-SubCell"/>
</dbReference>
<dbReference type="Pfam" id="PF01032">
    <property type="entry name" value="FecCD"/>
    <property type="match status" value="1"/>
</dbReference>
<keyword evidence="6 8" id="KW-1133">Transmembrane helix</keyword>
<dbReference type="CDD" id="cd06550">
    <property type="entry name" value="TM_ABC_iron-siderophores_like"/>
    <property type="match status" value="1"/>
</dbReference>
<dbReference type="GO" id="GO:0022857">
    <property type="term" value="F:transmembrane transporter activity"/>
    <property type="evidence" value="ECO:0007669"/>
    <property type="project" value="InterPro"/>
</dbReference>
<comment type="subcellular location">
    <subcellularLocation>
        <location evidence="1">Cell membrane</location>
        <topology evidence="1">Multi-pass membrane protein</topology>
    </subcellularLocation>
</comment>
<feature type="transmembrane region" description="Helical" evidence="8">
    <location>
        <begin position="35"/>
        <end position="56"/>
    </location>
</feature>
<dbReference type="EMBL" id="LR738855">
    <property type="protein sequence ID" value="VZH86012.1"/>
    <property type="molecule type" value="Genomic_DNA"/>
</dbReference>
<evidence type="ECO:0000256" key="2">
    <source>
        <dbReference type="ARBA" id="ARBA00007935"/>
    </source>
</evidence>
<organism evidence="9 10">
    <name type="scientific">Corynebacterium rouxii</name>
    <dbReference type="NCBI Taxonomy" id="2719119"/>
    <lineage>
        <taxon>Bacteria</taxon>
        <taxon>Bacillati</taxon>
        <taxon>Actinomycetota</taxon>
        <taxon>Actinomycetes</taxon>
        <taxon>Mycobacteriales</taxon>
        <taxon>Corynebacteriaceae</taxon>
        <taxon>Corynebacterium</taxon>
    </lineage>
</organism>
<evidence type="ECO:0000256" key="1">
    <source>
        <dbReference type="ARBA" id="ARBA00004651"/>
    </source>
</evidence>
<dbReference type="PANTHER" id="PTHR30472:SF67">
    <property type="entry name" value="PERMEASE OF ABC TRANSPORTER-RELATED"/>
    <property type="match status" value="1"/>
</dbReference>
<dbReference type="Gene3D" id="1.10.3470.10">
    <property type="entry name" value="ABC transporter involved in vitamin B12 uptake, BtuC"/>
    <property type="match status" value="1"/>
</dbReference>
<evidence type="ECO:0000256" key="8">
    <source>
        <dbReference type="SAM" id="Phobius"/>
    </source>
</evidence>
<dbReference type="Proteomes" id="UP000423525">
    <property type="component" value="Chromosome"/>
</dbReference>
<feature type="transmembrane region" description="Helical" evidence="8">
    <location>
        <begin position="245"/>
        <end position="272"/>
    </location>
</feature>
<evidence type="ECO:0000256" key="3">
    <source>
        <dbReference type="ARBA" id="ARBA00022448"/>
    </source>
</evidence>
<dbReference type="KEGG" id="crf:FRC0190_01949"/>
<dbReference type="GO" id="GO:0033214">
    <property type="term" value="P:siderophore-iron import into cell"/>
    <property type="evidence" value="ECO:0007669"/>
    <property type="project" value="TreeGrafter"/>
</dbReference>
<feature type="transmembrane region" description="Helical" evidence="8">
    <location>
        <begin position="100"/>
        <end position="121"/>
    </location>
</feature>
<dbReference type="InterPro" id="IPR000522">
    <property type="entry name" value="ABC_transptr_permease_BtuC"/>
</dbReference>
<feature type="transmembrane region" description="Helical" evidence="8">
    <location>
        <begin position="155"/>
        <end position="178"/>
    </location>
</feature>
<evidence type="ECO:0000256" key="6">
    <source>
        <dbReference type="ARBA" id="ARBA00022989"/>
    </source>
</evidence>
<feature type="transmembrane region" description="Helical" evidence="8">
    <location>
        <begin position="315"/>
        <end position="333"/>
    </location>
</feature>
<keyword evidence="3" id="KW-0813">Transport</keyword>
<feature type="transmembrane region" description="Helical" evidence="8">
    <location>
        <begin position="68"/>
        <end position="88"/>
    </location>
</feature>
<dbReference type="AlphaFoldDB" id="A0A6I8MHA7"/>
<evidence type="ECO:0000313" key="10">
    <source>
        <dbReference type="Proteomes" id="UP000423525"/>
    </source>
</evidence>
<sequence length="340" mass="34673">MNSVTRTRLTIGILCIFLVLTPAATVSLGPAAVPFFQVYAVIASHIPSVPVTITWDHATDAIVWQTRLPRIVLGLAVGATLGVSGVAFQALIRNSLAEPYVLGVSSGAGAGAALALISFGVSSAFGVGAFAFVGAALATTAVVIIAGGGAHPLKLILSGLAVGFGAQSLTNLVIFSSGSPETNQAVMFWMLGSLSRARWSTIGIVCVAAVIVMLVLSLYGPILDALASGDSTARSVGVHPVRTRAFLLLGVSAAVAITVSAAGGIGFVGLIIPHVMRQLVGYSHRVLVVASGLASAVFLVWADAFARIVFSPQELPIGVITGLIGAPCLALIVRNQKNQM</sequence>
<keyword evidence="5 8" id="KW-0812">Transmembrane</keyword>
<proteinExistence type="inferred from homology"/>
<feature type="transmembrane region" description="Helical" evidence="8">
    <location>
        <begin position="199"/>
        <end position="219"/>
    </location>
</feature>
<evidence type="ECO:0000256" key="7">
    <source>
        <dbReference type="ARBA" id="ARBA00023136"/>
    </source>
</evidence>
<dbReference type="PANTHER" id="PTHR30472">
    <property type="entry name" value="FERRIC ENTEROBACTIN TRANSPORT SYSTEM PERMEASE PROTEIN"/>
    <property type="match status" value="1"/>
</dbReference>
<keyword evidence="7 8" id="KW-0472">Membrane</keyword>
<accession>A0A6I8MHA7</accession>
<keyword evidence="4" id="KW-1003">Cell membrane</keyword>
<protein>
    <submittedName>
        <fullName evidence="9">Iron ABC transporter permease</fullName>
    </submittedName>
</protein>
<reference evidence="9 10" key="1">
    <citation type="submission" date="2019-11" db="EMBL/GenBank/DDBJ databases">
        <authorList>
            <person name="Brisse S."/>
        </authorList>
    </citation>
    <scope>NUCLEOTIDE SEQUENCE [LARGE SCALE GENOMIC DNA]</scope>
    <source>
        <strain evidence="9">FRC0190</strain>
    </source>
</reference>
<name>A0A6I8MHA7_9CORY</name>
<dbReference type="FunFam" id="1.10.3470.10:FF:000001">
    <property type="entry name" value="Vitamin B12 ABC transporter permease BtuC"/>
    <property type="match status" value="1"/>
</dbReference>